<keyword evidence="2" id="KW-1003">Cell membrane</keyword>
<evidence type="ECO:0000256" key="4">
    <source>
        <dbReference type="ARBA" id="ARBA00022989"/>
    </source>
</evidence>
<gene>
    <name evidence="7" type="ORF">SAMN02745121_07155</name>
</gene>
<feature type="transmembrane region" description="Helical" evidence="6">
    <location>
        <begin position="308"/>
        <end position="329"/>
    </location>
</feature>
<evidence type="ECO:0000256" key="5">
    <source>
        <dbReference type="ARBA" id="ARBA00023136"/>
    </source>
</evidence>
<evidence type="ECO:0000313" key="8">
    <source>
        <dbReference type="Proteomes" id="UP000199400"/>
    </source>
</evidence>
<keyword evidence="4 6" id="KW-1133">Transmembrane helix</keyword>
<dbReference type="AlphaFoldDB" id="A0A1I2GCG0"/>
<evidence type="ECO:0000256" key="3">
    <source>
        <dbReference type="ARBA" id="ARBA00022692"/>
    </source>
</evidence>
<keyword evidence="8" id="KW-1185">Reference proteome</keyword>
<feature type="transmembrane region" description="Helical" evidence="6">
    <location>
        <begin position="49"/>
        <end position="67"/>
    </location>
</feature>
<evidence type="ECO:0000256" key="1">
    <source>
        <dbReference type="ARBA" id="ARBA00004651"/>
    </source>
</evidence>
<comment type="subcellular location">
    <subcellularLocation>
        <location evidence="1">Cell membrane</location>
        <topology evidence="1">Multi-pass membrane protein</topology>
    </subcellularLocation>
</comment>
<dbReference type="STRING" id="54.SAMN02745121_07155"/>
<dbReference type="EMBL" id="FOMX01000031">
    <property type="protein sequence ID" value="SFF14361.1"/>
    <property type="molecule type" value="Genomic_DNA"/>
</dbReference>
<name>A0A1I2GCG0_9BACT</name>
<feature type="transmembrane region" description="Helical" evidence="6">
    <location>
        <begin position="18"/>
        <end position="37"/>
    </location>
</feature>
<feature type="transmembrane region" description="Helical" evidence="6">
    <location>
        <begin position="227"/>
        <end position="249"/>
    </location>
</feature>
<dbReference type="Proteomes" id="UP000199400">
    <property type="component" value="Unassembled WGS sequence"/>
</dbReference>
<dbReference type="PANTHER" id="PTHR39087">
    <property type="entry name" value="UPF0104 MEMBRANE PROTEIN MJ1595"/>
    <property type="match status" value="1"/>
</dbReference>
<evidence type="ECO:0008006" key="9">
    <source>
        <dbReference type="Google" id="ProtNLM"/>
    </source>
</evidence>
<dbReference type="RefSeq" id="WP_170135378.1">
    <property type="nucleotide sequence ID" value="NZ_FOMX01000031.1"/>
</dbReference>
<keyword evidence="5 6" id="KW-0472">Membrane</keyword>
<proteinExistence type="predicted"/>
<evidence type="ECO:0000256" key="2">
    <source>
        <dbReference type="ARBA" id="ARBA00022475"/>
    </source>
</evidence>
<evidence type="ECO:0000313" key="7">
    <source>
        <dbReference type="EMBL" id="SFF14361.1"/>
    </source>
</evidence>
<organism evidence="7 8">
    <name type="scientific">Nannocystis exedens</name>
    <dbReference type="NCBI Taxonomy" id="54"/>
    <lineage>
        <taxon>Bacteria</taxon>
        <taxon>Pseudomonadati</taxon>
        <taxon>Myxococcota</taxon>
        <taxon>Polyangia</taxon>
        <taxon>Nannocystales</taxon>
        <taxon>Nannocystaceae</taxon>
        <taxon>Nannocystis</taxon>
    </lineage>
</organism>
<dbReference type="InterPro" id="IPR022791">
    <property type="entry name" value="L-PG_synthase/AglD"/>
</dbReference>
<dbReference type="PANTHER" id="PTHR39087:SF2">
    <property type="entry name" value="UPF0104 MEMBRANE PROTEIN MJ1595"/>
    <property type="match status" value="1"/>
</dbReference>
<accession>A0A1I2GCG0</accession>
<feature type="transmembrane region" description="Helical" evidence="6">
    <location>
        <begin position="160"/>
        <end position="184"/>
    </location>
</feature>
<keyword evidence="3 6" id="KW-0812">Transmembrane</keyword>
<feature type="transmembrane region" description="Helical" evidence="6">
    <location>
        <begin position="125"/>
        <end position="148"/>
    </location>
</feature>
<feature type="transmembrane region" description="Helical" evidence="6">
    <location>
        <begin position="256"/>
        <end position="273"/>
    </location>
</feature>
<sequence>MTASPAPAPTAAPAPARAWLRVGLSLVITGLALWLVQRQLDPVPDELEIAAWGLPAYLATLLLYAFLRSARWWFLVRPLGQVRFGDVMLVGLAGALWIVALPWRLGELVRPALLARRSGIPASQLLGTVAIERVVDGLCVCAAFFVAAAGAPDVPALTGLYAACTGAFALFATALAVLVVLARWPAALELLLRRGLGRIAARPAAVLADVARGLADGLRALPSLRPLLLFLIGTLAYWATNVFGMALLARACGLDLGLLEALAVLAVLNLTLLVPGPPAHVGTFQLGVAAGLGLFLPPDVVRAGGSTYAFFLYTCQLAMIAALGIAASLRLRLGWRAALDLRPPAAGPAGV</sequence>
<evidence type="ECO:0000256" key="6">
    <source>
        <dbReference type="SAM" id="Phobius"/>
    </source>
</evidence>
<reference evidence="8" key="1">
    <citation type="submission" date="2016-10" db="EMBL/GenBank/DDBJ databases">
        <authorList>
            <person name="Varghese N."/>
            <person name="Submissions S."/>
        </authorList>
    </citation>
    <scope>NUCLEOTIDE SEQUENCE [LARGE SCALE GENOMIC DNA]</scope>
    <source>
        <strain evidence="8">ATCC 25963</strain>
    </source>
</reference>
<dbReference type="Pfam" id="PF03706">
    <property type="entry name" value="LPG_synthase_TM"/>
    <property type="match status" value="1"/>
</dbReference>
<dbReference type="GO" id="GO:0005886">
    <property type="term" value="C:plasma membrane"/>
    <property type="evidence" value="ECO:0007669"/>
    <property type="project" value="UniProtKB-SubCell"/>
</dbReference>
<protein>
    <recommendedName>
        <fullName evidence="9">Lysylphosphatidylglycerol synthase TM region</fullName>
    </recommendedName>
</protein>
<feature type="transmembrane region" description="Helical" evidence="6">
    <location>
        <begin position="87"/>
        <end position="105"/>
    </location>
</feature>